<comment type="caution">
    <text evidence="1">The sequence shown here is derived from an EMBL/GenBank/DDBJ whole genome shotgun (WGS) entry which is preliminary data.</text>
</comment>
<dbReference type="AlphaFoldDB" id="B9XDS7"/>
<proteinExistence type="predicted"/>
<dbReference type="Proteomes" id="UP000003688">
    <property type="component" value="Unassembled WGS sequence"/>
</dbReference>
<keyword evidence="2" id="KW-1185">Reference proteome</keyword>
<accession>B9XDS7</accession>
<gene>
    <name evidence="1" type="ORF">Cflav_PD6500</name>
</gene>
<protein>
    <recommendedName>
        <fullName evidence="3">Lipoprotein</fullName>
    </recommendedName>
</protein>
<name>B9XDS7_PEDPL</name>
<organism evidence="1 2">
    <name type="scientific">Pedosphaera parvula (strain Ellin514)</name>
    <dbReference type="NCBI Taxonomy" id="320771"/>
    <lineage>
        <taxon>Bacteria</taxon>
        <taxon>Pseudomonadati</taxon>
        <taxon>Verrucomicrobiota</taxon>
        <taxon>Pedosphaerae</taxon>
        <taxon>Pedosphaerales</taxon>
        <taxon>Pedosphaeraceae</taxon>
        <taxon>Pedosphaera</taxon>
    </lineage>
</organism>
<evidence type="ECO:0008006" key="3">
    <source>
        <dbReference type="Google" id="ProtNLM"/>
    </source>
</evidence>
<evidence type="ECO:0000313" key="1">
    <source>
        <dbReference type="EMBL" id="EEF62223.1"/>
    </source>
</evidence>
<sequence length="147" mass="16344">MRRYVLVPSVILLLAFIIISCKRNKPQSSSKPPVITANLASDVKTKTGVELPKSCRFIMSTNYARLDTDVWLFEIESGNPAQFPKQLNLLPGGDAPNNAKLMERMGGISIGIPKELYFGVWEVSNAQCHATLITTTNSDYLMLERLN</sequence>
<evidence type="ECO:0000313" key="2">
    <source>
        <dbReference type="Proteomes" id="UP000003688"/>
    </source>
</evidence>
<dbReference type="EMBL" id="ABOX02000006">
    <property type="protein sequence ID" value="EEF62223.1"/>
    <property type="molecule type" value="Genomic_DNA"/>
</dbReference>
<dbReference type="PROSITE" id="PS51257">
    <property type="entry name" value="PROKAR_LIPOPROTEIN"/>
    <property type="match status" value="1"/>
</dbReference>
<reference evidence="1 2" key="1">
    <citation type="journal article" date="2011" name="J. Bacteriol.">
        <title>Genome sequence of 'Pedosphaera parvula' Ellin514, an aerobic Verrucomicrobial isolate from pasture soil.</title>
        <authorList>
            <person name="Kant R."/>
            <person name="van Passel M.W."/>
            <person name="Sangwan P."/>
            <person name="Palva A."/>
            <person name="Lucas S."/>
            <person name="Copeland A."/>
            <person name="Lapidus A."/>
            <person name="Glavina Del Rio T."/>
            <person name="Dalin E."/>
            <person name="Tice H."/>
            <person name="Bruce D."/>
            <person name="Goodwin L."/>
            <person name="Pitluck S."/>
            <person name="Chertkov O."/>
            <person name="Larimer F.W."/>
            <person name="Land M.L."/>
            <person name="Hauser L."/>
            <person name="Brettin T.S."/>
            <person name="Detter J.C."/>
            <person name="Han S."/>
            <person name="de Vos W.M."/>
            <person name="Janssen P.H."/>
            <person name="Smidt H."/>
        </authorList>
    </citation>
    <scope>NUCLEOTIDE SEQUENCE [LARGE SCALE GENOMIC DNA]</scope>
    <source>
        <strain evidence="1 2">Ellin514</strain>
    </source>
</reference>